<accession>A0ABP3H1H4</accession>
<keyword evidence="1 4" id="KW-0489">Methyltransferase</keyword>
<dbReference type="InterPro" id="IPR029063">
    <property type="entry name" value="SAM-dependent_MTases_sf"/>
</dbReference>
<sequence>MANQLGLPAGLSEYIRESSLREDGVLRRLRETTSELPAGSALQVMPEEGQLLTLLAGLTPARRILEIGTYTGYSTLCLARALAPGGRLVTCDITDRWPRIGAEYWTEAGVDGKIDLRIGDAVDTLGALVTDEGPGTFDFVFIDADKQRYPDYYESALTLVGDHGLIVVDNTLFFGKVVDPDAQDPDTTAIRAFNTLVRDDPRVEMSLIPMADGMTLIRKKPEQRHSSTP</sequence>
<dbReference type="SUPFAM" id="SSF53335">
    <property type="entry name" value="S-adenosyl-L-methionine-dependent methyltransferases"/>
    <property type="match status" value="1"/>
</dbReference>
<dbReference type="Gene3D" id="3.40.50.150">
    <property type="entry name" value="Vaccinia Virus protein VP39"/>
    <property type="match status" value="1"/>
</dbReference>
<dbReference type="Proteomes" id="UP001500063">
    <property type="component" value="Unassembled WGS sequence"/>
</dbReference>
<dbReference type="CDD" id="cd02440">
    <property type="entry name" value="AdoMet_MTases"/>
    <property type="match status" value="1"/>
</dbReference>
<dbReference type="Pfam" id="PF01596">
    <property type="entry name" value="Methyltransf_3"/>
    <property type="match status" value="1"/>
</dbReference>
<dbReference type="InterPro" id="IPR002935">
    <property type="entry name" value="SAM_O-MeTrfase"/>
</dbReference>
<protein>
    <submittedName>
        <fullName evidence="4">Class I SAM-dependent methyltransferase</fullName>
    </submittedName>
</protein>
<evidence type="ECO:0000313" key="4">
    <source>
        <dbReference type="EMBL" id="GAA0360057.1"/>
    </source>
</evidence>
<evidence type="ECO:0000313" key="5">
    <source>
        <dbReference type="Proteomes" id="UP001500063"/>
    </source>
</evidence>
<dbReference type="PROSITE" id="PS51682">
    <property type="entry name" value="SAM_OMT_I"/>
    <property type="match status" value="1"/>
</dbReference>
<comment type="caution">
    <text evidence="4">The sequence shown here is derived from an EMBL/GenBank/DDBJ whole genome shotgun (WGS) entry which is preliminary data.</text>
</comment>
<evidence type="ECO:0000256" key="3">
    <source>
        <dbReference type="ARBA" id="ARBA00022691"/>
    </source>
</evidence>
<dbReference type="InterPro" id="IPR050362">
    <property type="entry name" value="Cation-dep_OMT"/>
</dbReference>
<evidence type="ECO:0000256" key="2">
    <source>
        <dbReference type="ARBA" id="ARBA00022679"/>
    </source>
</evidence>
<keyword evidence="5" id="KW-1185">Reference proteome</keyword>
<dbReference type="RefSeq" id="WP_344119812.1">
    <property type="nucleotide sequence ID" value="NZ_BAAABW010000023.1"/>
</dbReference>
<keyword evidence="2" id="KW-0808">Transferase</keyword>
<keyword evidence="3" id="KW-0949">S-adenosyl-L-methionine</keyword>
<dbReference type="PANTHER" id="PTHR10509">
    <property type="entry name" value="O-METHYLTRANSFERASE-RELATED"/>
    <property type="match status" value="1"/>
</dbReference>
<evidence type="ECO:0000256" key="1">
    <source>
        <dbReference type="ARBA" id="ARBA00022603"/>
    </source>
</evidence>
<proteinExistence type="predicted"/>
<gene>
    <name evidence="4" type="ORF">GCM10010319_41810</name>
</gene>
<dbReference type="EMBL" id="BAAABW010000023">
    <property type="protein sequence ID" value="GAA0360057.1"/>
    <property type="molecule type" value="Genomic_DNA"/>
</dbReference>
<name>A0ABP3H1H4_9ACTN</name>
<organism evidence="4 5">
    <name type="scientific">Streptomyces blastmyceticus</name>
    <dbReference type="NCBI Taxonomy" id="68180"/>
    <lineage>
        <taxon>Bacteria</taxon>
        <taxon>Bacillati</taxon>
        <taxon>Actinomycetota</taxon>
        <taxon>Actinomycetes</taxon>
        <taxon>Kitasatosporales</taxon>
        <taxon>Streptomycetaceae</taxon>
        <taxon>Streptomyces</taxon>
    </lineage>
</organism>
<dbReference type="PANTHER" id="PTHR10509:SF14">
    <property type="entry name" value="CAFFEOYL-COA O-METHYLTRANSFERASE 3-RELATED"/>
    <property type="match status" value="1"/>
</dbReference>
<reference evidence="5" key="1">
    <citation type="journal article" date="2019" name="Int. J. Syst. Evol. Microbiol.">
        <title>The Global Catalogue of Microorganisms (GCM) 10K type strain sequencing project: providing services to taxonomists for standard genome sequencing and annotation.</title>
        <authorList>
            <consortium name="The Broad Institute Genomics Platform"/>
            <consortium name="The Broad Institute Genome Sequencing Center for Infectious Disease"/>
            <person name="Wu L."/>
            <person name="Ma J."/>
        </authorList>
    </citation>
    <scope>NUCLEOTIDE SEQUENCE [LARGE SCALE GENOMIC DNA]</scope>
    <source>
        <strain evidence="5">JCM 4565</strain>
    </source>
</reference>
<dbReference type="GO" id="GO:0008168">
    <property type="term" value="F:methyltransferase activity"/>
    <property type="evidence" value="ECO:0007669"/>
    <property type="project" value="UniProtKB-KW"/>
</dbReference>
<dbReference type="GO" id="GO:0032259">
    <property type="term" value="P:methylation"/>
    <property type="evidence" value="ECO:0007669"/>
    <property type="project" value="UniProtKB-KW"/>
</dbReference>